<dbReference type="RefSeq" id="WP_209369674.1">
    <property type="nucleotide sequence ID" value="NZ_JAGIZA010000001.1"/>
</dbReference>
<dbReference type="Proteomes" id="UP000677537">
    <property type="component" value="Unassembled WGS sequence"/>
</dbReference>
<reference evidence="1" key="1">
    <citation type="submission" date="2021-03" db="EMBL/GenBank/DDBJ databases">
        <authorList>
            <person name="So Y."/>
        </authorList>
    </citation>
    <scope>NUCLEOTIDE SEQUENCE</scope>
    <source>
        <strain evidence="1">SG15</strain>
    </source>
</reference>
<dbReference type="EMBL" id="JAGIZA010000001">
    <property type="protein sequence ID" value="MBP0491189.1"/>
    <property type="molecule type" value="Genomic_DNA"/>
</dbReference>
<organism evidence="1 2">
    <name type="scientific">Roseomonas indoligenes</name>
    <dbReference type="NCBI Taxonomy" id="2820811"/>
    <lineage>
        <taxon>Bacteria</taxon>
        <taxon>Pseudomonadati</taxon>
        <taxon>Pseudomonadota</taxon>
        <taxon>Alphaproteobacteria</taxon>
        <taxon>Acetobacterales</taxon>
        <taxon>Roseomonadaceae</taxon>
        <taxon>Roseomonas</taxon>
    </lineage>
</organism>
<evidence type="ECO:0000313" key="1">
    <source>
        <dbReference type="EMBL" id="MBP0491189.1"/>
    </source>
</evidence>
<evidence type="ECO:0000313" key="2">
    <source>
        <dbReference type="Proteomes" id="UP000677537"/>
    </source>
</evidence>
<gene>
    <name evidence="1" type="ORF">J5Y10_00190</name>
</gene>
<dbReference type="AlphaFoldDB" id="A0A940S3Q5"/>
<sequence>MAQRPDELPDERPGRAAGEPRRIAVLLRSHLKGSAKAMELAAQLSAVPDWDVYFAADETNGELDVSPYRKVPHSIEACRAIGLFTDRPKAMAFLGDYPFYVTFPAIPDYDFYLMIEYDVGLADKGGDYFHRLAEALRSETYAELDLLGTNHRPLGLGRDKRPHRFAQAWKSIFPIIGLSRRAIKHLYAERLREATQPPLSDGTQNVYCEFFVPSAMEAAGRFRCLPLNDVMPGSVDKVSFNTRESRVLHHEMRLPVASALLHPVLDFAQYARKTAAIAIKFGRIPAFREDLDYFRRHGYDPAVLAETEAKLDLAETRRAKVA</sequence>
<protein>
    <submittedName>
        <fullName evidence="1">Uncharacterized protein</fullName>
    </submittedName>
</protein>
<proteinExistence type="predicted"/>
<name>A0A940S3Q5_9PROT</name>
<comment type="caution">
    <text evidence="1">The sequence shown here is derived from an EMBL/GenBank/DDBJ whole genome shotgun (WGS) entry which is preliminary data.</text>
</comment>
<accession>A0A940S3Q5</accession>
<keyword evidence="2" id="KW-1185">Reference proteome</keyword>